<dbReference type="Proteomes" id="UP000295632">
    <property type="component" value="Unassembled WGS sequence"/>
</dbReference>
<evidence type="ECO:0000313" key="8">
    <source>
        <dbReference type="Proteomes" id="UP000295632"/>
    </source>
</evidence>
<organism evidence="7 8">
    <name type="scientific">Aureibacillus halotolerans</name>
    <dbReference type="NCBI Taxonomy" id="1508390"/>
    <lineage>
        <taxon>Bacteria</taxon>
        <taxon>Bacillati</taxon>
        <taxon>Bacillota</taxon>
        <taxon>Bacilli</taxon>
        <taxon>Bacillales</taxon>
        <taxon>Bacillaceae</taxon>
        <taxon>Aureibacillus</taxon>
    </lineage>
</organism>
<keyword evidence="3" id="KW-0288">FMN</keyword>
<dbReference type="GO" id="GO:0010181">
    <property type="term" value="F:FMN binding"/>
    <property type="evidence" value="ECO:0007669"/>
    <property type="project" value="InterPro"/>
</dbReference>
<dbReference type="Gene3D" id="3.20.20.70">
    <property type="entry name" value="Aldolase class I"/>
    <property type="match status" value="1"/>
</dbReference>
<sequence>MTPTLFSPYTIKNVTLKNRIVMSPMCMYSCPEEDGKVTNWHRTHYTSRAVGQVGLVMLEASAVLPEGRISTKDLGIWSDEHIEGLSEIVQLLQEHGAKTSIQLAHAGRKSEGPGVIYGPSPIAFSDRYQTPTEMTLGDIERTIQAFKDATERAKKAGFDIIEIHAAHGYLINSFLSPLTNHRTDEYGGTPEKRYRFLQEIIEAVNTVWDGPLFVRISAEDYDDNGMKWQDYVPFAQKMKAQGVNLVDCSTGGVIALPKAISTFPGYQVPHAEGIRKDTNIPTGAVGLITSGQQAEDILQNRQADLIFIGRALLVNPYWALQAANELNEKIDPPTQYDRAW</sequence>
<dbReference type="Pfam" id="PF00724">
    <property type="entry name" value="Oxidored_FMN"/>
    <property type="match status" value="1"/>
</dbReference>
<name>A0A4R6TVG6_9BACI</name>
<dbReference type="PANTHER" id="PTHR43303">
    <property type="entry name" value="NADPH DEHYDROGENASE C23G7.10C-RELATED"/>
    <property type="match status" value="1"/>
</dbReference>
<dbReference type="InterPro" id="IPR001155">
    <property type="entry name" value="OxRdtase_FMN_N"/>
</dbReference>
<keyword evidence="4" id="KW-0521">NADP</keyword>
<feature type="domain" description="NADH:flavin oxidoreductase/NADH oxidase N-terminal" evidence="6">
    <location>
        <begin position="5"/>
        <end position="327"/>
    </location>
</feature>
<dbReference type="AlphaFoldDB" id="A0A4R6TVG6"/>
<keyword evidence="8" id="KW-1185">Reference proteome</keyword>
<dbReference type="SUPFAM" id="SSF51395">
    <property type="entry name" value="FMN-linked oxidoreductases"/>
    <property type="match status" value="1"/>
</dbReference>
<gene>
    <name evidence="7" type="ORF">EV213_12158</name>
</gene>
<dbReference type="GO" id="GO:0003959">
    <property type="term" value="F:NADPH dehydrogenase activity"/>
    <property type="evidence" value="ECO:0007669"/>
    <property type="project" value="InterPro"/>
</dbReference>
<evidence type="ECO:0000256" key="4">
    <source>
        <dbReference type="ARBA" id="ARBA00022857"/>
    </source>
</evidence>
<keyword evidence="2" id="KW-0285">Flavoprotein</keyword>
<dbReference type="GO" id="GO:0050661">
    <property type="term" value="F:NADP binding"/>
    <property type="evidence" value="ECO:0007669"/>
    <property type="project" value="InterPro"/>
</dbReference>
<dbReference type="OrthoDB" id="9772736at2"/>
<comment type="caution">
    <text evidence="7">The sequence shown here is derived from an EMBL/GenBank/DDBJ whole genome shotgun (WGS) entry which is preliminary data.</text>
</comment>
<dbReference type="NCBIfam" id="NF010047">
    <property type="entry name" value="PRK13523.1"/>
    <property type="match status" value="1"/>
</dbReference>
<evidence type="ECO:0000256" key="3">
    <source>
        <dbReference type="ARBA" id="ARBA00022643"/>
    </source>
</evidence>
<accession>A0A4R6TVG6</accession>
<evidence type="ECO:0000313" key="7">
    <source>
        <dbReference type="EMBL" id="TDQ35440.1"/>
    </source>
</evidence>
<dbReference type="InterPro" id="IPR044152">
    <property type="entry name" value="YqjM-like"/>
</dbReference>
<comment type="cofactor">
    <cofactor evidence="1">
        <name>FMN</name>
        <dbReference type="ChEBI" id="CHEBI:58210"/>
    </cofactor>
</comment>
<evidence type="ECO:0000256" key="1">
    <source>
        <dbReference type="ARBA" id="ARBA00001917"/>
    </source>
</evidence>
<keyword evidence="5" id="KW-0560">Oxidoreductase</keyword>
<dbReference type="InterPro" id="IPR013785">
    <property type="entry name" value="Aldolase_TIM"/>
</dbReference>
<proteinExistence type="predicted"/>
<dbReference type="EMBL" id="SNYJ01000021">
    <property type="protein sequence ID" value="TDQ35440.1"/>
    <property type="molecule type" value="Genomic_DNA"/>
</dbReference>
<reference evidence="7 8" key="1">
    <citation type="submission" date="2019-03" db="EMBL/GenBank/DDBJ databases">
        <title>Genomic Encyclopedia of Type Strains, Phase IV (KMG-IV): sequencing the most valuable type-strain genomes for metagenomic binning, comparative biology and taxonomic classification.</title>
        <authorList>
            <person name="Goeker M."/>
        </authorList>
    </citation>
    <scope>NUCLEOTIDE SEQUENCE [LARGE SCALE GENOMIC DNA]</scope>
    <source>
        <strain evidence="7 8">DSM 28697</strain>
    </source>
</reference>
<dbReference type="RefSeq" id="WP_133581915.1">
    <property type="nucleotide sequence ID" value="NZ_SNYJ01000021.1"/>
</dbReference>
<evidence type="ECO:0000259" key="6">
    <source>
        <dbReference type="Pfam" id="PF00724"/>
    </source>
</evidence>
<dbReference type="PANTHER" id="PTHR43303:SF4">
    <property type="entry name" value="NADPH DEHYDROGENASE C23G7.10C-RELATED"/>
    <property type="match status" value="1"/>
</dbReference>
<dbReference type="CDD" id="cd02932">
    <property type="entry name" value="OYE_YqiM_FMN"/>
    <property type="match status" value="1"/>
</dbReference>
<evidence type="ECO:0000256" key="5">
    <source>
        <dbReference type="ARBA" id="ARBA00023002"/>
    </source>
</evidence>
<protein>
    <submittedName>
        <fullName evidence="7">NADPH2 dehydrogenase</fullName>
    </submittedName>
</protein>
<evidence type="ECO:0000256" key="2">
    <source>
        <dbReference type="ARBA" id="ARBA00022630"/>
    </source>
</evidence>